<proteinExistence type="inferred from homology"/>
<dbReference type="InterPro" id="IPR015955">
    <property type="entry name" value="Lactate_DH/Glyco_Ohase_4_C"/>
</dbReference>
<dbReference type="Proteomes" id="UP000326678">
    <property type="component" value="Chromosome Gxm2"/>
</dbReference>
<reference evidence="9 10" key="1">
    <citation type="submission" date="2019-10" db="EMBL/GenBank/DDBJ databases">
        <title>Genomic and transcriptomic insights into the perfect genentic adaptation of a filamentous nitrogen-fixing cyanobacterium to rice fields.</title>
        <authorList>
            <person name="Chen Z."/>
        </authorList>
    </citation>
    <scope>NUCLEOTIDE SEQUENCE [LARGE SCALE GENOMIC DNA]</scope>
    <source>
        <strain evidence="9">CCNUC1</strain>
    </source>
</reference>
<feature type="binding site" evidence="5">
    <location>
        <position position="37"/>
    </location>
    <ligand>
        <name>NAD(+)</name>
        <dbReference type="ChEBI" id="CHEBI:57540"/>
    </ligand>
</feature>
<evidence type="ECO:0000313" key="10">
    <source>
        <dbReference type="Proteomes" id="UP000326678"/>
    </source>
</evidence>
<dbReference type="InterPro" id="IPR022383">
    <property type="entry name" value="Lactate/malate_DH_C"/>
</dbReference>
<evidence type="ECO:0000259" key="8">
    <source>
        <dbReference type="Pfam" id="PF02866"/>
    </source>
</evidence>
<dbReference type="SUPFAM" id="SSF56327">
    <property type="entry name" value="LDH C-terminal domain-like"/>
    <property type="match status" value="1"/>
</dbReference>
<dbReference type="Gene3D" id="3.90.110.10">
    <property type="entry name" value="Lactate dehydrogenase/glycoside hydrolase, family 4, C-terminal"/>
    <property type="match status" value="1"/>
</dbReference>
<dbReference type="PROSITE" id="PS00064">
    <property type="entry name" value="L_LDH"/>
    <property type="match status" value="1"/>
</dbReference>
<protein>
    <submittedName>
        <fullName evidence="9">LDH, L-lactate dehydrogenase</fullName>
    </submittedName>
</protein>
<accession>A0A5P8WEH0</accession>
<feature type="domain" description="Lactate/malate dehydrogenase N-terminal" evidence="7">
    <location>
        <begin position="7"/>
        <end position="145"/>
    </location>
</feature>
<evidence type="ECO:0000256" key="2">
    <source>
        <dbReference type="ARBA" id="ARBA00023002"/>
    </source>
</evidence>
<keyword evidence="3 5" id="KW-0520">NAD</keyword>
<dbReference type="EMBL" id="CP045227">
    <property type="protein sequence ID" value="QFS51054.1"/>
    <property type="molecule type" value="Genomic_DNA"/>
</dbReference>
<evidence type="ECO:0000256" key="1">
    <source>
        <dbReference type="ARBA" id="ARBA00006054"/>
    </source>
</evidence>
<sequence length="316" mass="34702">MISKTSKVSIIGAGNVGADVANALVLLGRCVRVVLFDRTLSKAEGQVWDIEDSIPLLKEMEIIPSNQYEDLADSDIIIVTVGVKPKLGQTRLDTLSDNADIIRLTIKELDRVAPNSIVIIVSNPVDVLTRIAQATSTRAENLIFGSGTVLDTARLRYQLGKQLNVAKQDIHAYVIGEHGDSQFVVWSSAFIGGILLTEFPLPQGATLEQIQQEYAQLTRKRGHNIFERKGNTSYGISTVVCQLVDTILRDEKQIFPVSARADANYGVGNEVVLGLPCIIGSKGIDRQLLLSRNAHEQRLLEESANKLNEAYNFLHN</sequence>
<evidence type="ECO:0000313" key="9">
    <source>
        <dbReference type="EMBL" id="QFS51054.1"/>
    </source>
</evidence>
<dbReference type="GO" id="GO:0004459">
    <property type="term" value="F:L-lactate dehydrogenase (NAD+) activity"/>
    <property type="evidence" value="ECO:0007669"/>
    <property type="project" value="InterPro"/>
</dbReference>
<dbReference type="KEGG" id="nsh:GXM_08548"/>
<dbReference type="InterPro" id="IPR036291">
    <property type="entry name" value="NAD(P)-bd_dom_sf"/>
</dbReference>
<feature type="active site" description="Proton acceptor" evidence="4">
    <location>
        <position position="178"/>
    </location>
</feature>
<gene>
    <name evidence="9" type="ORF">GXM_08548</name>
</gene>
<dbReference type="PANTHER" id="PTHR43128:SF16">
    <property type="entry name" value="L-LACTATE DEHYDROGENASE"/>
    <property type="match status" value="1"/>
</dbReference>
<keyword evidence="10" id="KW-1185">Reference proteome</keyword>
<evidence type="ECO:0000256" key="3">
    <source>
        <dbReference type="ARBA" id="ARBA00023027"/>
    </source>
</evidence>
<dbReference type="RefSeq" id="WP_152591753.1">
    <property type="nucleotide sequence ID" value="NZ_CP045227.1"/>
</dbReference>
<dbReference type="AlphaFoldDB" id="A0A5P8WEH0"/>
<feature type="binding site" evidence="5">
    <location>
        <begin position="12"/>
        <end position="17"/>
    </location>
    <ligand>
        <name>NAD(+)</name>
        <dbReference type="ChEBI" id="CHEBI:57540"/>
    </ligand>
</feature>
<dbReference type="InterPro" id="IPR018177">
    <property type="entry name" value="L-lactate_DH_AS"/>
</dbReference>
<evidence type="ECO:0000256" key="6">
    <source>
        <dbReference type="RuleBase" id="RU003369"/>
    </source>
</evidence>
<keyword evidence="2 6" id="KW-0560">Oxidoreductase</keyword>
<dbReference type="SUPFAM" id="SSF51735">
    <property type="entry name" value="NAD(P)-binding Rossmann-fold domains"/>
    <property type="match status" value="1"/>
</dbReference>
<evidence type="ECO:0000256" key="5">
    <source>
        <dbReference type="PIRSR" id="PIRSR000102-3"/>
    </source>
</evidence>
<dbReference type="InterPro" id="IPR001557">
    <property type="entry name" value="L-lactate/malate_DH"/>
</dbReference>
<dbReference type="Gene3D" id="3.40.50.720">
    <property type="entry name" value="NAD(P)-binding Rossmann-like Domain"/>
    <property type="match status" value="1"/>
</dbReference>
<dbReference type="PIRSF" id="PIRSF000102">
    <property type="entry name" value="Lac_mal_DH"/>
    <property type="match status" value="1"/>
</dbReference>
<organism evidence="9 10">
    <name type="scientific">Nostoc sphaeroides CCNUC1</name>
    <dbReference type="NCBI Taxonomy" id="2653204"/>
    <lineage>
        <taxon>Bacteria</taxon>
        <taxon>Bacillati</taxon>
        <taxon>Cyanobacteriota</taxon>
        <taxon>Cyanophyceae</taxon>
        <taxon>Nostocales</taxon>
        <taxon>Nostocaceae</taxon>
        <taxon>Nostoc</taxon>
    </lineage>
</organism>
<evidence type="ECO:0000256" key="4">
    <source>
        <dbReference type="PIRSR" id="PIRSR000102-1"/>
    </source>
</evidence>
<dbReference type="GO" id="GO:0006089">
    <property type="term" value="P:lactate metabolic process"/>
    <property type="evidence" value="ECO:0007669"/>
    <property type="project" value="TreeGrafter"/>
</dbReference>
<dbReference type="InterPro" id="IPR001236">
    <property type="entry name" value="Lactate/malate_DH_N"/>
</dbReference>
<dbReference type="Pfam" id="PF02866">
    <property type="entry name" value="Ldh_1_C"/>
    <property type="match status" value="1"/>
</dbReference>
<dbReference type="Pfam" id="PF00056">
    <property type="entry name" value="Ldh_1_N"/>
    <property type="match status" value="1"/>
</dbReference>
<dbReference type="PRINTS" id="PR00086">
    <property type="entry name" value="LLDHDRGNASE"/>
</dbReference>
<feature type="binding site" evidence="5">
    <location>
        <begin position="121"/>
        <end position="123"/>
    </location>
    <ligand>
        <name>NAD(+)</name>
        <dbReference type="ChEBI" id="CHEBI:57540"/>
    </ligand>
</feature>
<comment type="similarity">
    <text evidence="1">Belongs to the LDH/MDH superfamily. LDH family.</text>
</comment>
<feature type="binding site" evidence="5">
    <location>
        <position position="98"/>
    </location>
    <ligand>
        <name>NAD(+)</name>
        <dbReference type="ChEBI" id="CHEBI:57540"/>
    </ligand>
</feature>
<feature type="domain" description="Lactate/malate dehydrogenase C-terminal" evidence="8">
    <location>
        <begin position="148"/>
        <end position="310"/>
    </location>
</feature>
<evidence type="ECO:0000259" key="7">
    <source>
        <dbReference type="Pfam" id="PF00056"/>
    </source>
</evidence>
<dbReference type="PANTHER" id="PTHR43128">
    <property type="entry name" value="L-2-HYDROXYCARBOXYLATE DEHYDROGENASE (NAD(P)(+))"/>
    <property type="match status" value="1"/>
</dbReference>
<name>A0A5P8WEH0_9NOSO</name>